<accession>A0A9D1SUC7</accession>
<dbReference type="AlphaFoldDB" id="A0A9D1SUC7"/>
<feature type="transmembrane region" description="Helical" evidence="1">
    <location>
        <begin position="123"/>
        <end position="140"/>
    </location>
</feature>
<reference evidence="3" key="1">
    <citation type="submission" date="2020-10" db="EMBL/GenBank/DDBJ databases">
        <authorList>
            <person name="Gilroy R."/>
        </authorList>
    </citation>
    <scope>NUCLEOTIDE SEQUENCE</scope>
    <source>
        <strain evidence="3">ChiGjej2B2-16831</strain>
    </source>
</reference>
<dbReference type="InterPro" id="IPR006976">
    <property type="entry name" value="VanZ-like"/>
</dbReference>
<evidence type="ECO:0000313" key="3">
    <source>
        <dbReference type="EMBL" id="HIU95066.1"/>
    </source>
</evidence>
<dbReference type="EMBL" id="DVNZ01000254">
    <property type="protein sequence ID" value="HIU95066.1"/>
    <property type="molecule type" value="Genomic_DNA"/>
</dbReference>
<feature type="domain" description="VanZ-like" evidence="2">
    <location>
        <begin position="15"/>
        <end position="140"/>
    </location>
</feature>
<dbReference type="Proteomes" id="UP000824128">
    <property type="component" value="Unassembled WGS sequence"/>
</dbReference>
<dbReference type="PANTHER" id="PTHR28008:SF1">
    <property type="entry name" value="DOMAIN PROTEIN, PUTATIVE (AFU_ORTHOLOGUE AFUA_3G10980)-RELATED"/>
    <property type="match status" value="1"/>
</dbReference>
<organism evidence="3 4">
    <name type="scientific">Candidatus Aphodomorpha intestinavium</name>
    <dbReference type="NCBI Taxonomy" id="2840672"/>
    <lineage>
        <taxon>Bacteria</taxon>
        <taxon>Bacillati</taxon>
        <taxon>Bacillota</taxon>
        <taxon>Clostridia</taxon>
        <taxon>Eubacteriales</taxon>
        <taxon>Candidatus Aphodomorpha</taxon>
    </lineage>
</organism>
<name>A0A9D1SUC7_9FIRM</name>
<keyword evidence="1" id="KW-1133">Transmembrane helix</keyword>
<evidence type="ECO:0000256" key="1">
    <source>
        <dbReference type="SAM" id="Phobius"/>
    </source>
</evidence>
<gene>
    <name evidence="3" type="ORF">IAD24_07920</name>
</gene>
<proteinExistence type="predicted"/>
<protein>
    <submittedName>
        <fullName evidence="3">VanZ family protein</fullName>
    </submittedName>
</protein>
<evidence type="ECO:0000313" key="4">
    <source>
        <dbReference type="Proteomes" id="UP000824128"/>
    </source>
</evidence>
<keyword evidence="1" id="KW-0472">Membrane</keyword>
<evidence type="ECO:0000259" key="2">
    <source>
        <dbReference type="Pfam" id="PF04892"/>
    </source>
</evidence>
<dbReference type="PANTHER" id="PTHR28008">
    <property type="entry name" value="DOMAIN PROTEIN, PUTATIVE (AFU_ORTHOLOGUE AFUA_3G10980)-RELATED"/>
    <property type="match status" value="1"/>
</dbReference>
<sequence>MTEAVRRRLFAALLWTITALWLLLIWRMSAQTGEQSSGVSGRLAAWLLPGADARAHAALEPLLRKGAHMAEYAVLACLFSLSLQASRVPHPVHAALVCAVLSAALDECHQLFVPGRAGRVGDVAVDVIGSAAGLFLFALVRRGLRRLRRRRAERAG</sequence>
<comment type="caution">
    <text evidence="3">The sequence shown here is derived from an EMBL/GenBank/DDBJ whole genome shotgun (WGS) entry which is preliminary data.</text>
</comment>
<dbReference type="NCBIfam" id="NF037970">
    <property type="entry name" value="vanZ_1"/>
    <property type="match status" value="1"/>
</dbReference>
<reference evidence="3" key="2">
    <citation type="journal article" date="2021" name="PeerJ">
        <title>Extensive microbial diversity within the chicken gut microbiome revealed by metagenomics and culture.</title>
        <authorList>
            <person name="Gilroy R."/>
            <person name="Ravi A."/>
            <person name="Getino M."/>
            <person name="Pursley I."/>
            <person name="Horton D.L."/>
            <person name="Alikhan N.F."/>
            <person name="Baker D."/>
            <person name="Gharbi K."/>
            <person name="Hall N."/>
            <person name="Watson M."/>
            <person name="Adriaenssens E.M."/>
            <person name="Foster-Nyarko E."/>
            <person name="Jarju S."/>
            <person name="Secka A."/>
            <person name="Antonio M."/>
            <person name="Oren A."/>
            <person name="Chaudhuri R.R."/>
            <person name="La Ragione R."/>
            <person name="Hildebrand F."/>
            <person name="Pallen M.J."/>
        </authorList>
    </citation>
    <scope>NUCLEOTIDE SEQUENCE</scope>
    <source>
        <strain evidence="3">ChiGjej2B2-16831</strain>
    </source>
</reference>
<keyword evidence="1" id="KW-0812">Transmembrane</keyword>
<dbReference type="Pfam" id="PF04892">
    <property type="entry name" value="VanZ"/>
    <property type="match status" value="1"/>
</dbReference>